<feature type="chain" id="PRO_5019259304" evidence="2">
    <location>
        <begin position="26"/>
        <end position="297"/>
    </location>
</feature>
<proteinExistence type="predicted"/>
<name>A0A445MRS4_9BACT</name>
<feature type="signal peptide" evidence="2">
    <location>
        <begin position="1"/>
        <end position="25"/>
    </location>
</feature>
<gene>
    <name evidence="3" type="ORF">PITCH_A1200001</name>
</gene>
<sequence>MKKISSMFAGLAFFLCILFAPSVFSAVPGDTEVGAELIQSKIDYMISSLREKIKESEQIDLVIPDDFKEHSGLLALYKAMRGPDSPLYQYIKEAGGLHAESLKDPNKSTEAYNSLNQAISKIFDELLRNPDLDEETRKIILALYDTLNQMETAEGYTRPGVITSAAGDNKGTGKDPVELENIEPIPPEPEQGNFRYYGKLYDLDTDVTLDDPADTSGESNGVLWFGVPQDILGPYGWDEISTPFLTPFFSGGGMYSPIVSEGEVSRTGMSNVAVRKYSWQVSKQLMSLSGMVEIPRL</sequence>
<protein>
    <submittedName>
        <fullName evidence="3">Uncharacterized protein</fullName>
    </submittedName>
</protein>
<dbReference type="EMBL" id="OJIN01000025">
    <property type="protein sequence ID" value="SPD72158.1"/>
    <property type="molecule type" value="Genomic_DNA"/>
</dbReference>
<keyword evidence="2" id="KW-0732">Signal</keyword>
<reference evidence="3" key="1">
    <citation type="submission" date="2018-01" db="EMBL/GenBank/DDBJ databases">
        <authorList>
            <person name="Regsiter A."/>
            <person name="William W."/>
        </authorList>
    </citation>
    <scope>NUCLEOTIDE SEQUENCE</scope>
    <source>
        <strain evidence="3">TRIP AH-1</strain>
    </source>
</reference>
<accession>A0A445MRS4</accession>
<dbReference type="AlphaFoldDB" id="A0A445MRS4"/>
<evidence type="ECO:0000256" key="1">
    <source>
        <dbReference type="SAM" id="MobiDB-lite"/>
    </source>
</evidence>
<feature type="region of interest" description="Disordered" evidence="1">
    <location>
        <begin position="160"/>
        <end position="188"/>
    </location>
</feature>
<evidence type="ECO:0000313" key="3">
    <source>
        <dbReference type="EMBL" id="SPD72158.1"/>
    </source>
</evidence>
<organism evidence="3">
    <name type="scientific">uncultured Desulfobacterium sp</name>
    <dbReference type="NCBI Taxonomy" id="201089"/>
    <lineage>
        <taxon>Bacteria</taxon>
        <taxon>Pseudomonadati</taxon>
        <taxon>Thermodesulfobacteriota</taxon>
        <taxon>Desulfobacteria</taxon>
        <taxon>Desulfobacterales</taxon>
        <taxon>Desulfobacteriaceae</taxon>
        <taxon>Desulfobacterium</taxon>
        <taxon>environmental samples</taxon>
    </lineage>
</organism>
<evidence type="ECO:0000256" key="2">
    <source>
        <dbReference type="SAM" id="SignalP"/>
    </source>
</evidence>